<name>A0A0M2HBN7_9MICO</name>
<evidence type="ECO:0000313" key="5">
    <source>
        <dbReference type="EMBL" id="KJL43909.1"/>
    </source>
</evidence>
<dbReference type="Proteomes" id="UP000033956">
    <property type="component" value="Unassembled WGS sequence"/>
</dbReference>
<sequence length="126" mass="13026">MEEWGVSIGPGTIHHSDFSVDAGLEITDRLLALAEVPTAVFTANDSLALGVMSAAQRAGVSVPDQLSVVGFNDTPLAARLAVPLTSVKVDFARIAADALDLLLSPAATDRPAVQPHLVERASVASI</sequence>
<dbReference type="AlphaFoldDB" id="A0A0M2HBN7"/>
<evidence type="ECO:0000259" key="4">
    <source>
        <dbReference type="Pfam" id="PF13377"/>
    </source>
</evidence>
<dbReference type="GO" id="GO:0003700">
    <property type="term" value="F:DNA-binding transcription factor activity"/>
    <property type="evidence" value="ECO:0007669"/>
    <property type="project" value="TreeGrafter"/>
</dbReference>
<dbReference type="Gene3D" id="3.40.50.2300">
    <property type="match status" value="1"/>
</dbReference>
<dbReference type="SUPFAM" id="SSF53822">
    <property type="entry name" value="Periplasmic binding protein-like I"/>
    <property type="match status" value="1"/>
</dbReference>
<evidence type="ECO:0000256" key="3">
    <source>
        <dbReference type="ARBA" id="ARBA00023163"/>
    </source>
</evidence>
<accession>A0A0M2HBN7</accession>
<protein>
    <submittedName>
        <fullName evidence="5">Catabolite control protein A</fullName>
    </submittedName>
</protein>
<feature type="domain" description="Transcriptional regulator LacI/GalR-like sensor" evidence="4">
    <location>
        <begin position="2"/>
        <end position="123"/>
    </location>
</feature>
<dbReference type="EMBL" id="JYIZ01000035">
    <property type="protein sequence ID" value="KJL43909.1"/>
    <property type="molecule type" value="Genomic_DNA"/>
</dbReference>
<dbReference type="GO" id="GO:0000976">
    <property type="term" value="F:transcription cis-regulatory region binding"/>
    <property type="evidence" value="ECO:0007669"/>
    <property type="project" value="TreeGrafter"/>
</dbReference>
<keyword evidence="3" id="KW-0804">Transcription</keyword>
<organism evidence="5 6">
    <name type="scientific">Microbacterium terrae</name>
    <dbReference type="NCBI Taxonomy" id="69369"/>
    <lineage>
        <taxon>Bacteria</taxon>
        <taxon>Bacillati</taxon>
        <taxon>Actinomycetota</taxon>
        <taxon>Actinomycetes</taxon>
        <taxon>Micrococcales</taxon>
        <taxon>Microbacteriaceae</taxon>
        <taxon>Microbacterium</taxon>
    </lineage>
</organism>
<gene>
    <name evidence="5" type="primary">ccpA_4</name>
    <name evidence="5" type="ORF">RS81_00702</name>
</gene>
<dbReference type="InterPro" id="IPR028082">
    <property type="entry name" value="Peripla_BP_I"/>
</dbReference>
<evidence type="ECO:0000313" key="6">
    <source>
        <dbReference type="Proteomes" id="UP000033956"/>
    </source>
</evidence>
<keyword evidence="2" id="KW-0238">DNA-binding</keyword>
<dbReference type="STRING" id="92835.RS81_00702"/>
<keyword evidence="6" id="KW-1185">Reference proteome</keyword>
<reference evidence="5 6" key="1">
    <citation type="submission" date="2015-02" db="EMBL/GenBank/DDBJ databases">
        <title>Draft genome sequences of ten Microbacterium spp. with emphasis on heavy metal contaminated environments.</title>
        <authorList>
            <person name="Corretto E."/>
        </authorList>
    </citation>
    <scope>NUCLEOTIDE SEQUENCE [LARGE SCALE GENOMIC DNA]</scope>
    <source>
        <strain evidence="5 6">DSM 12510</strain>
    </source>
</reference>
<dbReference type="InterPro" id="IPR046335">
    <property type="entry name" value="LacI/GalR-like_sensor"/>
</dbReference>
<dbReference type="CDD" id="cd06267">
    <property type="entry name" value="PBP1_LacI_sugar_binding-like"/>
    <property type="match status" value="1"/>
</dbReference>
<dbReference type="PANTHER" id="PTHR30146:SF153">
    <property type="entry name" value="LACTOSE OPERON REPRESSOR"/>
    <property type="match status" value="1"/>
</dbReference>
<comment type="caution">
    <text evidence="5">The sequence shown here is derived from an EMBL/GenBank/DDBJ whole genome shotgun (WGS) entry which is preliminary data.</text>
</comment>
<dbReference type="PATRIC" id="fig|92835.4.peg.722"/>
<evidence type="ECO:0000256" key="2">
    <source>
        <dbReference type="ARBA" id="ARBA00023125"/>
    </source>
</evidence>
<evidence type="ECO:0000256" key="1">
    <source>
        <dbReference type="ARBA" id="ARBA00023015"/>
    </source>
</evidence>
<keyword evidence="1" id="KW-0805">Transcription regulation</keyword>
<dbReference type="Pfam" id="PF13377">
    <property type="entry name" value="Peripla_BP_3"/>
    <property type="match status" value="1"/>
</dbReference>
<dbReference type="PANTHER" id="PTHR30146">
    <property type="entry name" value="LACI-RELATED TRANSCRIPTIONAL REPRESSOR"/>
    <property type="match status" value="1"/>
</dbReference>
<proteinExistence type="predicted"/>